<dbReference type="EMBL" id="QJKC01000002">
    <property type="protein sequence ID" value="PXX50687.1"/>
    <property type="molecule type" value="Genomic_DNA"/>
</dbReference>
<feature type="transmembrane region" description="Helical" evidence="8">
    <location>
        <begin position="7"/>
        <end position="29"/>
    </location>
</feature>
<sequence>MSIARKMLLLSAITILGFIAIGVAVFISLGNLQSNQNDLTRRTEHIQRLLEVKASALSTIQLDPTTVETAKIFSDAEKNIELQLGQLEKLARRPAIQEQARQIRAQWQRYDQDSHALMNQAKTDAKAANDQLIPLYNKEFLPLQHTVEAAISSMSKDCDSSKAKVAELLALQFWLVLTPLLVLACCLLLFVSSISRSLKTSLQQMLQALQQLSTGQLATRLPAAGKDELADIARAVNQFIEHTHAMVQQFQQGSQQLSSSAVVLYGTAKEIVSSVNSQNEAAASMAAAVEQMSVSVNHVANNAGTALQLSHNAGEISRQGGQIIHDAAAEMSHIVNAVHNASDTVQELNQHSRNISAVVQVIKEIADQTNLLALNASIEAARAGEQGRGFAVVADEVRSLAERTSSSTQEIGKMISQIQGSTDTAAREMEQVVLRVGSGEQLAKQAGQRMGEIQSGTEQVISAINAISTALQQQSATSHEIAAQVEKVARMTEDNHGAARHTSDSAGELEQLASQMQGVVSRFRT</sequence>
<keyword evidence="5 7" id="KW-0807">Transducer</keyword>
<dbReference type="SMART" id="SM00304">
    <property type="entry name" value="HAMP"/>
    <property type="match status" value="1"/>
</dbReference>
<evidence type="ECO:0000256" key="4">
    <source>
        <dbReference type="ARBA" id="ARBA00023136"/>
    </source>
</evidence>
<dbReference type="Pfam" id="PF00015">
    <property type="entry name" value="MCPsignal"/>
    <property type="match status" value="1"/>
</dbReference>
<feature type="transmembrane region" description="Helical" evidence="8">
    <location>
        <begin position="171"/>
        <end position="191"/>
    </location>
</feature>
<dbReference type="Pfam" id="PF00672">
    <property type="entry name" value="HAMP"/>
    <property type="match status" value="1"/>
</dbReference>
<keyword evidence="4 8" id="KW-0472">Membrane</keyword>
<organism evidence="11 12">
    <name type="scientific">Aquitalea magnusonii</name>
    <dbReference type="NCBI Taxonomy" id="332411"/>
    <lineage>
        <taxon>Bacteria</taxon>
        <taxon>Pseudomonadati</taxon>
        <taxon>Pseudomonadota</taxon>
        <taxon>Betaproteobacteria</taxon>
        <taxon>Neisseriales</taxon>
        <taxon>Chromobacteriaceae</taxon>
        <taxon>Aquitalea</taxon>
    </lineage>
</organism>
<dbReference type="PROSITE" id="PS50885">
    <property type="entry name" value="HAMP"/>
    <property type="match status" value="1"/>
</dbReference>
<dbReference type="GO" id="GO:0007165">
    <property type="term" value="P:signal transduction"/>
    <property type="evidence" value="ECO:0007669"/>
    <property type="project" value="UniProtKB-KW"/>
</dbReference>
<evidence type="ECO:0000259" key="10">
    <source>
        <dbReference type="PROSITE" id="PS50885"/>
    </source>
</evidence>
<gene>
    <name evidence="11" type="ORF">DFR38_102344</name>
</gene>
<evidence type="ECO:0000259" key="9">
    <source>
        <dbReference type="PROSITE" id="PS50111"/>
    </source>
</evidence>
<evidence type="ECO:0000256" key="8">
    <source>
        <dbReference type="SAM" id="Phobius"/>
    </source>
</evidence>
<dbReference type="RefSeq" id="WP_110313001.1">
    <property type="nucleotide sequence ID" value="NZ_QJKC01000002.1"/>
</dbReference>
<dbReference type="PROSITE" id="PS50111">
    <property type="entry name" value="CHEMOTAXIS_TRANSDUC_2"/>
    <property type="match status" value="1"/>
</dbReference>
<proteinExistence type="inferred from homology"/>
<evidence type="ECO:0000256" key="6">
    <source>
        <dbReference type="ARBA" id="ARBA00029447"/>
    </source>
</evidence>
<dbReference type="SUPFAM" id="SSF58104">
    <property type="entry name" value="Methyl-accepting chemotaxis protein (MCP) signaling domain"/>
    <property type="match status" value="1"/>
</dbReference>
<evidence type="ECO:0000256" key="1">
    <source>
        <dbReference type="ARBA" id="ARBA00004141"/>
    </source>
</evidence>
<dbReference type="Gene3D" id="1.10.287.950">
    <property type="entry name" value="Methyl-accepting chemotaxis protein"/>
    <property type="match status" value="1"/>
</dbReference>
<dbReference type="PANTHER" id="PTHR32089">
    <property type="entry name" value="METHYL-ACCEPTING CHEMOTAXIS PROTEIN MCPB"/>
    <property type="match status" value="1"/>
</dbReference>
<feature type="domain" description="HAMP" evidence="10">
    <location>
        <begin position="196"/>
        <end position="248"/>
    </location>
</feature>
<feature type="domain" description="Methyl-accepting transducer" evidence="9">
    <location>
        <begin position="253"/>
        <end position="489"/>
    </location>
</feature>
<protein>
    <submittedName>
        <fullName evidence="11">Methyl-accepting chemotaxis protein</fullName>
    </submittedName>
</protein>
<evidence type="ECO:0000313" key="11">
    <source>
        <dbReference type="EMBL" id="PXX50687.1"/>
    </source>
</evidence>
<dbReference type="CDD" id="cd11386">
    <property type="entry name" value="MCP_signal"/>
    <property type="match status" value="1"/>
</dbReference>
<evidence type="ECO:0000256" key="2">
    <source>
        <dbReference type="ARBA" id="ARBA00022692"/>
    </source>
</evidence>
<dbReference type="InterPro" id="IPR003660">
    <property type="entry name" value="HAMP_dom"/>
</dbReference>
<accession>A0A318JJY0</accession>
<dbReference type="InterPro" id="IPR004089">
    <property type="entry name" value="MCPsignal_dom"/>
</dbReference>
<keyword evidence="3 8" id="KW-1133">Transmembrane helix</keyword>
<evidence type="ECO:0000313" key="12">
    <source>
        <dbReference type="Proteomes" id="UP000248395"/>
    </source>
</evidence>
<dbReference type="OrthoDB" id="8595413at2"/>
<comment type="subcellular location">
    <subcellularLocation>
        <location evidence="1">Membrane</location>
        <topology evidence="1">Multi-pass membrane protein</topology>
    </subcellularLocation>
</comment>
<dbReference type="GO" id="GO:0006935">
    <property type="term" value="P:chemotaxis"/>
    <property type="evidence" value="ECO:0007669"/>
    <property type="project" value="UniProtKB-ARBA"/>
</dbReference>
<dbReference type="SMART" id="SM00283">
    <property type="entry name" value="MA"/>
    <property type="match status" value="1"/>
</dbReference>
<dbReference type="CDD" id="cd06225">
    <property type="entry name" value="HAMP"/>
    <property type="match status" value="1"/>
</dbReference>
<dbReference type="PANTHER" id="PTHR32089:SF119">
    <property type="entry name" value="METHYL-ACCEPTING CHEMOTAXIS PROTEIN CTPL"/>
    <property type="match status" value="1"/>
</dbReference>
<evidence type="ECO:0000256" key="7">
    <source>
        <dbReference type="PROSITE-ProRule" id="PRU00284"/>
    </source>
</evidence>
<evidence type="ECO:0000256" key="5">
    <source>
        <dbReference type="ARBA" id="ARBA00023224"/>
    </source>
</evidence>
<keyword evidence="2 8" id="KW-0812">Transmembrane</keyword>
<dbReference type="FunFam" id="1.10.287.950:FF:000001">
    <property type="entry name" value="Methyl-accepting chemotaxis sensory transducer"/>
    <property type="match status" value="1"/>
</dbReference>
<comment type="similarity">
    <text evidence="6">Belongs to the methyl-accepting chemotaxis (MCP) protein family.</text>
</comment>
<comment type="caution">
    <text evidence="11">The sequence shown here is derived from an EMBL/GenBank/DDBJ whole genome shotgun (WGS) entry which is preliminary data.</text>
</comment>
<dbReference type="AlphaFoldDB" id="A0A318JJY0"/>
<keyword evidence="12" id="KW-1185">Reference proteome</keyword>
<evidence type="ECO:0000256" key="3">
    <source>
        <dbReference type="ARBA" id="ARBA00022989"/>
    </source>
</evidence>
<dbReference type="Proteomes" id="UP000248395">
    <property type="component" value="Unassembled WGS sequence"/>
</dbReference>
<reference evidence="11 12" key="1">
    <citation type="submission" date="2018-05" db="EMBL/GenBank/DDBJ databases">
        <title>Genomic Encyclopedia of Type Strains, Phase IV (KMG-IV): sequencing the most valuable type-strain genomes for metagenomic binning, comparative biology and taxonomic classification.</title>
        <authorList>
            <person name="Goeker M."/>
        </authorList>
    </citation>
    <scope>NUCLEOTIDE SEQUENCE [LARGE SCALE GENOMIC DNA]</scope>
    <source>
        <strain evidence="11 12">DSM 25134</strain>
    </source>
</reference>
<dbReference type="GO" id="GO:0016020">
    <property type="term" value="C:membrane"/>
    <property type="evidence" value="ECO:0007669"/>
    <property type="project" value="UniProtKB-SubCell"/>
</dbReference>
<name>A0A318JJY0_9NEIS</name>